<name>Q0V3L9_PHANO</name>
<dbReference type="AlphaFoldDB" id="Q0V3L9"/>
<dbReference type="KEGG" id="pno:SNOG_01395"/>
<protein>
    <submittedName>
        <fullName evidence="2">Uncharacterized protein</fullName>
    </submittedName>
</protein>
<proteinExistence type="predicted"/>
<dbReference type="eggNOG" id="ENOG502T5BX">
    <property type="taxonomic scope" value="Eukaryota"/>
</dbReference>
<feature type="compositionally biased region" description="Acidic residues" evidence="1">
    <location>
        <begin position="767"/>
        <end position="785"/>
    </location>
</feature>
<dbReference type="GeneID" id="5968880"/>
<accession>Q0V3L9</accession>
<evidence type="ECO:0000256" key="1">
    <source>
        <dbReference type="SAM" id="MobiDB-lite"/>
    </source>
</evidence>
<dbReference type="VEuPathDB" id="FungiDB:JI435_013950"/>
<sequence>MAQRPQGAPPFAQAPTAHSKSKWAQLKLQDLADIEQLIKKSEMYDPSGPTTRKRRAAHLKDFEFFCQEQLGLRDHAAIWDKATIVDNQKKYIGGVAIVAKGVINEKVKVGSLYQIKHTLYWWNARFVDSFSTIFLHWHNELMKFIHLVATHHQLPAESWKKNILDRCRTLMVRSVFRLTLRFIKGHRDPYKHDYVEMSRTFLYLPDCSPSPQHELDLTLTLLGQAIKRNLFPGGLDYVLSTNDFWLKVDPVVASQPVFTGANQAGSIEVNEPMRVRVVNERLRLMLIRAGLPERNTMYCFRRARIVSTKHEYGVDAARAIAGHADQSKIHESYDTVNVADIDIQAYIRSRETISREEARKIFDQASQTLYAAASTNAKGSLQAELETRLQERESEDEECVNAAKTVKSCIDNTYDLIHSLDASTELERGYTTKYTGHYKATLRSIATPEAEQVLRALEEAVYQRKLTRKKVRSVLRKVILEEIAEETKAQLKTGMAAATKGFAIAGATSGSIRQQIAQGQKEHEASTRERLNAVHALLQEHDSTDQPSHDAAEEENIDIDAYEIQDEMRNPRGEPSHWQDFNNDGVIQIVRESEQIAEGSQDRAGTSSEQSRIDFLKSFVAHTSRQSTGLICRLCVADPTASEDAKKKKWVLHRLKLHYKGSTHSRKPQLSSAFNTMQKALAGGDVPCPHCPSRLFRSSRSWLDHVEKYHAYELWIKNDSDEEDLEIEDDEMLLEGDDEGVGEEEAEEEEGSDENVQSLPFGGFDTETQDEDGDEEEWQGFDSDA</sequence>
<reference evidence="3" key="1">
    <citation type="journal article" date="2007" name="Plant Cell">
        <title>Dothideomycete-plant interactions illuminated by genome sequencing and EST analysis of the wheat pathogen Stagonospora nodorum.</title>
        <authorList>
            <person name="Hane J.K."/>
            <person name="Lowe R.G."/>
            <person name="Solomon P.S."/>
            <person name="Tan K.C."/>
            <person name="Schoch C.L."/>
            <person name="Spatafora J.W."/>
            <person name="Crous P.W."/>
            <person name="Kodira C."/>
            <person name="Birren B.W."/>
            <person name="Galagan J.E."/>
            <person name="Torriani S.F."/>
            <person name="McDonald B.A."/>
            <person name="Oliver R.P."/>
        </authorList>
    </citation>
    <scope>NUCLEOTIDE SEQUENCE [LARGE SCALE GENOMIC DNA]</scope>
    <source>
        <strain evidence="3">SN15 / ATCC MYA-4574 / FGSC 10173</strain>
    </source>
</reference>
<gene>
    <name evidence="2" type="ORF">SNOG_01395</name>
</gene>
<dbReference type="HOGENOM" id="CLU_369177_0_0_1"/>
<organism evidence="2 3">
    <name type="scientific">Phaeosphaeria nodorum (strain SN15 / ATCC MYA-4574 / FGSC 10173)</name>
    <name type="common">Glume blotch fungus</name>
    <name type="synonym">Parastagonospora nodorum</name>
    <dbReference type="NCBI Taxonomy" id="321614"/>
    <lineage>
        <taxon>Eukaryota</taxon>
        <taxon>Fungi</taxon>
        <taxon>Dikarya</taxon>
        <taxon>Ascomycota</taxon>
        <taxon>Pezizomycotina</taxon>
        <taxon>Dothideomycetes</taxon>
        <taxon>Pleosporomycetidae</taxon>
        <taxon>Pleosporales</taxon>
        <taxon>Pleosporineae</taxon>
        <taxon>Phaeosphaeriaceae</taxon>
        <taxon>Parastagonospora</taxon>
    </lineage>
</organism>
<dbReference type="InParanoid" id="Q0V3L9"/>
<dbReference type="EMBL" id="CH445326">
    <property type="protein sequence ID" value="EAT91044.2"/>
    <property type="molecule type" value="Genomic_DNA"/>
</dbReference>
<evidence type="ECO:0000313" key="2">
    <source>
        <dbReference type="EMBL" id="EAT91044.2"/>
    </source>
</evidence>
<feature type="region of interest" description="Disordered" evidence="1">
    <location>
        <begin position="729"/>
        <end position="785"/>
    </location>
</feature>
<evidence type="ECO:0000313" key="3">
    <source>
        <dbReference type="Proteomes" id="UP000001055"/>
    </source>
</evidence>
<feature type="compositionally biased region" description="Acidic residues" evidence="1">
    <location>
        <begin position="729"/>
        <end position="753"/>
    </location>
</feature>
<feature type="region of interest" description="Disordered" evidence="1">
    <location>
        <begin position="1"/>
        <end position="20"/>
    </location>
</feature>
<dbReference type="Proteomes" id="UP000001055">
    <property type="component" value="Unassembled WGS sequence"/>
</dbReference>
<dbReference type="RefSeq" id="XP_001792035.1">
    <property type="nucleotide sequence ID" value="XM_001791983.1"/>
</dbReference>